<dbReference type="Gene3D" id="3.30.160.240">
    <property type="entry name" value="Rv1738"/>
    <property type="match status" value="1"/>
</dbReference>
<feature type="compositionally biased region" description="Basic and acidic residues" evidence="1">
    <location>
        <begin position="45"/>
        <end position="54"/>
    </location>
</feature>
<dbReference type="Proteomes" id="UP000295217">
    <property type="component" value="Unassembled WGS sequence"/>
</dbReference>
<reference evidence="2 3" key="1">
    <citation type="submission" date="2019-02" db="EMBL/GenBank/DDBJ databases">
        <title>Draft genome sequences of novel Actinobacteria.</title>
        <authorList>
            <person name="Sahin N."/>
            <person name="Ay H."/>
            <person name="Saygin H."/>
        </authorList>
    </citation>
    <scope>NUCLEOTIDE SEQUENCE [LARGE SCALE GENOMIC DNA]</scope>
    <source>
        <strain evidence="2 3">8K307</strain>
    </source>
</reference>
<dbReference type="OrthoDB" id="3386932at2"/>
<feature type="region of interest" description="Disordered" evidence="1">
    <location>
        <begin position="26"/>
        <end position="54"/>
    </location>
</feature>
<dbReference type="EMBL" id="SMLB01000012">
    <property type="protein sequence ID" value="TDD69854.1"/>
    <property type="molecule type" value="Genomic_DNA"/>
</dbReference>
<name>A0A4R5AG17_9ACTN</name>
<gene>
    <name evidence="2" type="ORF">E1262_11305</name>
</gene>
<accession>A0A4R5AG17</accession>
<dbReference type="InterPro" id="IPR015057">
    <property type="entry name" value="Rv2632c-like"/>
</dbReference>
<proteinExistence type="predicted"/>
<evidence type="ECO:0000256" key="1">
    <source>
        <dbReference type="SAM" id="MobiDB-lite"/>
    </source>
</evidence>
<comment type="caution">
    <text evidence="2">The sequence shown here is derived from an EMBL/GenBank/DDBJ whole genome shotgun (WGS) entry which is preliminary data.</text>
</comment>
<dbReference type="AlphaFoldDB" id="A0A4R5AG17"/>
<evidence type="ECO:0000313" key="3">
    <source>
        <dbReference type="Proteomes" id="UP000295217"/>
    </source>
</evidence>
<protein>
    <submittedName>
        <fullName evidence="2">DUF1876 domain-containing protein</fullName>
    </submittedName>
</protein>
<evidence type="ECO:0000313" key="2">
    <source>
        <dbReference type="EMBL" id="TDD69854.1"/>
    </source>
</evidence>
<organism evidence="2 3">
    <name type="scientific">Jiangella aurantiaca</name>
    <dbReference type="NCBI Taxonomy" id="2530373"/>
    <lineage>
        <taxon>Bacteria</taxon>
        <taxon>Bacillati</taxon>
        <taxon>Actinomycetota</taxon>
        <taxon>Actinomycetes</taxon>
        <taxon>Jiangellales</taxon>
        <taxon>Jiangellaceae</taxon>
        <taxon>Jiangella</taxon>
    </lineage>
</organism>
<dbReference type="SUPFAM" id="SSF143212">
    <property type="entry name" value="Rv2632c-like"/>
    <property type="match status" value="1"/>
</dbReference>
<keyword evidence="3" id="KW-1185">Reference proteome</keyword>
<sequence length="92" mass="10352">MMMQGQHWTVEVVIDEHHDDRLTHAEARLQAPRRPAMAGVGRARRNPEDPDVPRIGDELAVARALSDLAHQLLEVAAGDIEMATREKARLQR</sequence>
<dbReference type="Pfam" id="PF08962">
    <property type="entry name" value="Rv2632c-like"/>
    <property type="match status" value="1"/>
</dbReference>
<dbReference type="InterPro" id="IPR038070">
    <property type="entry name" value="Rv2632c-like_sf"/>
</dbReference>